<evidence type="ECO:0000259" key="5">
    <source>
        <dbReference type="PROSITE" id="PS51747"/>
    </source>
</evidence>
<evidence type="ECO:0000256" key="4">
    <source>
        <dbReference type="ARBA" id="ARBA00022833"/>
    </source>
</evidence>
<dbReference type="EMBL" id="VLTK01000005">
    <property type="protein sequence ID" value="TSI15942.1"/>
    <property type="molecule type" value="Genomic_DNA"/>
</dbReference>
<dbReference type="InterPro" id="IPR016192">
    <property type="entry name" value="APOBEC/CMP_deaminase_Zn-bd"/>
</dbReference>
<dbReference type="PROSITE" id="PS00903">
    <property type="entry name" value="CYT_DCMP_DEAMINASES_1"/>
    <property type="match status" value="1"/>
</dbReference>
<name>A0A556CET8_BREAU</name>
<protein>
    <submittedName>
        <fullName evidence="6">ASCH domain-containing protein</fullName>
    </submittedName>
</protein>
<proteinExistence type="inferred from homology"/>
<dbReference type="RefSeq" id="WP_143922388.1">
    <property type="nucleotide sequence ID" value="NZ_VLTK01000005.1"/>
</dbReference>
<keyword evidence="3" id="KW-0378">Hydrolase</keyword>
<dbReference type="InterPro" id="IPR015947">
    <property type="entry name" value="PUA-like_sf"/>
</dbReference>
<keyword evidence="4" id="KW-0862">Zinc</keyword>
<dbReference type="GO" id="GO:0042802">
    <property type="term" value="F:identical protein binding"/>
    <property type="evidence" value="ECO:0007669"/>
    <property type="project" value="UniProtKB-ARBA"/>
</dbReference>
<dbReference type="Pfam" id="PF04266">
    <property type="entry name" value="ASCH"/>
    <property type="match status" value="1"/>
</dbReference>
<dbReference type="PANTHER" id="PTHR11644:SF2">
    <property type="entry name" value="CYTIDINE DEAMINASE"/>
    <property type="match status" value="1"/>
</dbReference>
<feature type="domain" description="CMP/dCMP-type deaminase" evidence="5">
    <location>
        <begin position="3"/>
        <end position="134"/>
    </location>
</feature>
<sequence length="244" mass="25759">MNLYDSELQVIAVAESLAATLGADENHTVAAAVMDTHGRIHTGVNVHHFTGGPCAELVAIGNAAAAGAGPLVTIAAAGDGGRGLLSPCGRCRQVILDLHPDALVAVPRSGSAGPAGSATIAPISVLLPHYYRQPDSAPQRLLRFHPRYYEAATSGRKNLTVRWKESHSPGPALAYFEHTEHAPVPVDITSVNTHRLSELTTQILQLQAGSSIEGYVANLRDHYPTMPEDADVDVVTFQLSAVNI</sequence>
<evidence type="ECO:0000256" key="2">
    <source>
        <dbReference type="ARBA" id="ARBA00022723"/>
    </source>
</evidence>
<dbReference type="InterPro" id="IPR016193">
    <property type="entry name" value="Cytidine_deaminase-like"/>
</dbReference>
<dbReference type="PROSITE" id="PS51747">
    <property type="entry name" value="CYT_DCMP_DEAMINASES_2"/>
    <property type="match status" value="1"/>
</dbReference>
<accession>A0A556CET8</accession>
<dbReference type="GO" id="GO:0004126">
    <property type="term" value="F:cytidine deaminase activity"/>
    <property type="evidence" value="ECO:0007669"/>
    <property type="project" value="TreeGrafter"/>
</dbReference>
<keyword evidence="2" id="KW-0479">Metal-binding</keyword>
<dbReference type="SUPFAM" id="SSF88697">
    <property type="entry name" value="PUA domain-like"/>
    <property type="match status" value="1"/>
</dbReference>
<dbReference type="CDD" id="cd01283">
    <property type="entry name" value="cytidine_deaminase"/>
    <property type="match status" value="1"/>
</dbReference>
<comment type="similarity">
    <text evidence="1">Belongs to the cytidine and deoxycytidylate deaminase family.</text>
</comment>
<comment type="caution">
    <text evidence="6">The sequence shown here is derived from an EMBL/GenBank/DDBJ whole genome shotgun (WGS) entry which is preliminary data.</text>
</comment>
<evidence type="ECO:0000313" key="7">
    <source>
        <dbReference type="Proteomes" id="UP000316406"/>
    </source>
</evidence>
<dbReference type="Gene3D" id="3.40.140.10">
    <property type="entry name" value="Cytidine Deaminase, domain 2"/>
    <property type="match status" value="1"/>
</dbReference>
<organism evidence="6 7">
    <name type="scientific">Brevibacterium aurantiacum</name>
    <dbReference type="NCBI Taxonomy" id="273384"/>
    <lineage>
        <taxon>Bacteria</taxon>
        <taxon>Bacillati</taxon>
        <taxon>Actinomycetota</taxon>
        <taxon>Actinomycetes</taxon>
        <taxon>Micrococcales</taxon>
        <taxon>Brevibacteriaceae</taxon>
        <taxon>Brevibacterium</taxon>
    </lineage>
</organism>
<evidence type="ECO:0000313" key="6">
    <source>
        <dbReference type="EMBL" id="TSI15942.1"/>
    </source>
</evidence>
<dbReference type="InterPro" id="IPR050202">
    <property type="entry name" value="Cyt/Deoxycyt_deaminase"/>
</dbReference>
<dbReference type="Pfam" id="PF00383">
    <property type="entry name" value="dCMP_cyt_deam_1"/>
    <property type="match status" value="1"/>
</dbReference>
<dbReference type="GO" id="GO:0008270">
    <property type="term" value="F:zinc ion binding"/>
    <property type="evidence" value="ECO:0007669"/>
    <property type="project" value="InterPro"/>
</dbReference>
<reference evidence="6 7" key="1">
    <citation type="submission" date="2019-07" db="EMBL/GenBank/DDBJ databases">
        <title>Draft genome sequence of Brevibacterium aurantiacum XU54 isolated from Xinjiang China.</title>
        <authorList>
            <person name="Xu X."/>
        </authorList>
    </citation>
    <scope>NUCLEOTIDE SEQUENCE [LARGE SCALE GENOMIC DNA]</scope>
    <source>
        <strain evidence="6 7">XU54</strain>
    </source>
</reference>
<dbReference type="PANTHER" id="PTHR11644">
    <property type="entry name" value="CYTIDINE DEAMINASE"/>
    <property type="match status" value="1"/>
</dbReference>
<evidence type="ECO:0000256" key="3">
    <source>
        <dbReference type="ARBA" id="ARBA00022801"/>
    </source>
</evidence>
<dbReference type="GO" id="GO:0005829">
    <property type="term" value="C:cytosol"/>
    <property type="evidence" value="ECO:0007669"/>
    <property type="project" value="TreeGrafter"/>
</dbReference>
<dbReference type="CDD" id="cd06552">
    <property type="entry name" value="ASCH_yqfb_like"/>
    <property type="match status" value="1"/>
</dbReference>
<dbReference type="GO" id="GO:0055086">
    <property type="term" value="P:nucleobase-containing small molecule metabolic process"/>
    <property type="evidence" value="ECO:0007669"/>
    <property type="project" value="UniProtKB-ARBA"/>
</dbReference>
<dbReference type="AlphaFoldDB" id="A0A556CET8"/>
<gene>
    <name evidence="6" type="ORF">FO013_09860</name>
</gene>
<keyword evidence="7" id="KW-1185">Reference proteome</keyword>
<dbReference type="GO" id="GO:0072527">
    <property type="term" value="P:pyrimidine-containing compound metabolic process"/>
    <property type="evidence" value="ECO:0007669"/>
    <property type="project" value="UniProtKB-ARBA"/>
</dbReference>
<dbReference type="InterPro" id="IPR002125">
    <property type="entry name" value="CMP_dCMP_dom"/>
</dbReference>
<dbReference type="Gene3D" id="2.30.130.30">
    <property type="entry name" value="Hypothetical protein"/>
    <property type="match status" value="1"/>
</dbReference>
<dbReference type="OrthoDB" id="9795347at2"/>
<evidence type="ECO:0000256" key="1">
    <source>
        <dbReference type="ARBA" id="ARBA00006576"/>
    </source>
</evidence>
<dbReference type="InterPro" id="IPR007374">
    <property type="entry name" value="ASCH_domain"/>
</dbReference>
<dbReference type="Proteomes" id="UP000316406">
    <property type="component" value="Unassembled WGS sequence"/>
</dbReference>
<dbReference type="SUPFAM" id="SSF53927">
    <property type="entry name" value="Cytidine deaminase-like"/>
    <property type="match status" value="1"/>
</dbReference>